<dbReference type="EMBL" id="VAUV01000002">
    <property type="protein sequence ID" value="TLD72273.1"/>
    <property type="molecule type" value="Genomic_DNA"/>
</dbReference>
<evidence type="ECO:0000313" key="3">
    <source>
        <dbReference type="Proteomes" id="UP000306196"/>
    </source>
</evidence>
<dbReference type="RefSeq" id="WP_138084843.1">
    <property type="nucleotide sequence ID" value="NZ_VAUV01000002.1"/>
</dbReference>
<organism evidence="2 3">
    <name type="scientific">Phragmitibacter flavus</name>
    <dbReference type="NCBI Taxonomy" id="2576071"/>
    <lineage>
        <taxon>Bacteria</taxon>
        <taxon>Pseudomonadati</taxon>
        <taxon>Verrucomicrobiota</taxon>
        <taxon>Verrucomicrobiia</taxon>
        <taxon>Verrucomicrobiales</taxon>
        <taxon>Verrucomicrobiaceae</taxon>
        <taxon>Phragmitibacter</taxon>
    </lineage>
</organism>
<dbReference type="InterPro" id="IPR013830">
    <property type="entry name" value="SGNH_hydro"/>
</dbReference>
<dbReference type="InterPro" id="IPR051532">
    <property type="entry name" value="Ester_Hydrolysis_Enzymes"/>
</dbReference>
<dbReference type="Pfam" id="PF13472">
    <property type="entry name" value="Lipase_GDSL_2"/>
    <property type="match status" value="1"/>
</dbReference>
<accession>A0A5R8KIY3</accession>
<protein>
    <submittedName>
        <fullName evidence="2">SGNH/GDSL hydrolase family protein</fullName>
    </submittedName>
</protein>
<dbReference type="OrthoDB" id="190016at2"/>
<evidence type="ECO:0000313" key="2">
    <source>
        <dbReference type="EMBL" id="TLD72273.1"/>
    </source>
</evidence>
<proteinExistence type="predicted"/>
<dbReference type="InterPro" id="IPR036514">
    <property type="entry name" value="SGNH_hydro_sf"/>
</dbReference>
<dbReference type="GO" id="GO:0016298">
    <property type="term" value="F:lipase activity"/>
    <property type="evidence" value="ECO:0007669"/>
    <property type="project" value="InterPro"/>
</dbReference>
<dbReference type="CDD" id="cd00229">
    <property type="entry name" value="SGNH_hydrolase"/>
    <property type="match status" value="1"/>
</dbReference>
<dbReference type="PANTHER" id="PTHR30383">
    <property type="entry name" value="THIOESTERASE 1/PROTEASE 1/LYSOPHOSPHOLIPASE L1"/>
    <property type="match status" value="1"/>
</dbReference>
<dbReference type="SUPFAM" id="SSF52266">
    <property type="entry name" value="SGNH hydrolase"/>
    <property type="match status" value="1"/>
</dbReference>
<dbReference type="Gene3D" id="3.40.50.1110">
    <property type="entry name" value="SGNH hydrolase"/>
    <property type="match status" value="1"/>
</dbReference>
<feature type="domain" description="SGNH hydrolase-type esterase" evidence="1">
    <location>
        <begin position="18"/>
        <end position="191"/>
    </location>
</feature>
<keyword evidence="3" id="KW-1185">Reference proteome</keyword>
<dbReference type="PROSITE" id="PS01098">
    <property type="entry name" value="LIPASE_GDSL_SER"/>
    <property type="match status" value="1"/>
</dbReference>
<name>A0A5R8KIY3_9BACT</name>
<reference evidence="2 3" key="1">
    <citation type="submission" date="2019-05" db="EMBL/GenBank/DDBJ databases">
        <title>Verrucobacter flavum gen. nov., sp. nov. a new member of the family Verrucomicrobiaceae.</title>
        <authorList>
            <person name="Szuroczki S."/>
            <person name="Abbaszade G."/>
            <person name="Szabo A."/>
            <person name="Felfoldi T."/>
            <person name="Schumann P."/>
            <person name="Boka K."/>
            <person name="Keki Z."/>
            <person name="Toumi M."/>
            <person name="Toth E."/>
        </authorList>
    </citation>
    <scope>NUCLEOTIDE SEQUENCE [LARGE SCALE GENOMIC DNA]</scope>
    <source>
        <strain evidence="2 3">MG-N-17</strain>
    </source>
</reference>
<gene>
    <name evidence="2" type="ORF">FEM03_02645</name>
</gene>
<comment type="caution">
    <text evidence="2">The sequence shown here is derived from an EMBL/GenBank/DDBJ whole genome shotgun (WGS) entry which is preliminary data.</text>
</comment>
<dbReference type="GO" id="GO:0006629">
    <property type="term" value="P:lipid metabolic process"/>
    <property type="evidence" value="ECO:0007669"/>
    <property type="project" value="InterPro"/>
</dbReference>
<dbReference type="AlphaFoldDB" id="A0A5R8KIY3"/>
<dbReference type="Proteomes" id="UP000306196">
    <property type="component" value="Unassembled WGS sequence"/>
</dbReference>
<evidence type="ECO:0000259" key="1">
    <source>
        <dbReference type="Pfam" id="PF13472"/>
    </source>
</evidence>
<sequence length="213" mass="22653">MVVHVHAQSIPKPFTMVVFGDSITAGGALPADQRGQLWVKLVEAASAGDLKLINEGKGGRPTNSLKEFEEVLQRHPRPDALVIALGMNDSRDITDACVPKAATHISSMIEKARQTYGAEFPIMLIGPTNINKTALGPTKPIGDQREGKLKELGQAFADLANETGCDFMSLFGVVPDYALLKDGVHPDGEGNVAMAKVLAPALQAWAVKMSGEP</sequence>
<keyword evidence="2" id="KW-0378">Hydrolase</keyword>
<dbReference type="PANTHER" id="PTHR30383:SF29">
    <property type="entry name" value="SGNH HYDROLASE-TYPE ESTERASE DOMAIN-CONTAINING PROTEIN"/>
    <property type="match status" value="1"/>
</dbReference>
<dbReference type="InterPro" id="IPR008265">
    <property type="entry name" value="Lipase_GDSL_AS"/>
</dbReference>